<feature type="domain" description="Ciliary microtubule inner protein 2A-C-like" evidence="11">
    <location>
        <begin position="249"/>
        <end position="285"/>
    </location>
</feature>
<evidence type="ECO:0000256" key="10">
    <source>
        <dbReference type="SAM" id="Phobius"/>
    </source>
</evidence>
<feature type="transmembrane region" description="Helical" evidence="10">
    <location>
        <begin position="220"/>
        <end position="239"/>
    </location>
</feature>
<dbReference type="STRING" id="195883.A0A482XPD5"/>
<dbReference type="AlphaFoldDB" id="A0A482XPD5"/>
<dbReference type="SMR" id="A0A482XPD5"/>
<dbReference type="Pfam" id="PF01027">
    <property type="entry name" value="Bax1-I"/>
    <property type="match status" value="1"/>
</dbReference>
<dbReference type="PANTHER" id="PTHR23291:SF50">
    <property type="entry name" value="PROTEIN LIFEGUARD 4"/>
    <property type="match status" value="1"/>
</dbReference>
<feature type="transmembrane region" description="Helical" evidence="10">
    <location>
        <begin position="81"/>
        <end position="99"/>
    </location>
</feature>
<comment type="subcellular location">
    <subcellularLocation>
        <location evidence="2">Cytoplasm</location>
        <location evidence="2">Cytoskeleton</location>
        <location evidence="2">Cilium axoneme</location>
    </subcellularLocation>
    <subcellularLocation>
        <location evidence="1">Membrane</location>
        <topology evidence="1">Multi-pass membrane protein</topology>
    </subcellularLocation>
</comment>
<gene>
    <name evidence="12" type="ORF">LSTR_LSTR004968</name>
</gene>
<organism evidence="12 13">
    <name type="scientific">Laodelphax striatellus</name>
    <name type="common">Small brown planthopper</name>
    <name type="synonym">Delphax striatella</name>
    <dbReference type="NCBI Taxonomy" id="195883"/>
    <lineage>
        <taxon>Eukaryota</taxon>
        <taxon>Metazoa</taxon>
        <taxon>Ecdysozoa</taxon>
        <taxon>Arthropoda</taxon>
        <taxon>Hexapoda</taxon>
        <taxon>Insecta</taxon>
        <taxon>Pterygota</taxon>
        <taxon>Neoptera</taxon>
        <taxon>Paraneoptera</taxon>
        <taxon>Hemiptera</taxon>
        <taxon>Auchenorrhyncha</taxon>
        <taxon>Fulgoroidea</taxon>
        <taxon>Delphacidae</taxon>
        <taxon>Criomorphinae</taxon>
        <taxon>Laodelphax</taxon>
    </lineage>
</organism>
<feature type="transmembrane region" description="Helical" evidence="10">
    <location>
        <begin position="165"/>
        <end position="184"/>
    </location>
</feature>
<dbReference type="EMBL" id="QKKF02004629">
    <property type="protein sequence ID" value="RZF47259.1"/>
    <property type="molecule type" value="Genomic_DNA"/>
</dbReference>
<sequence length="484" mass="55007">MSASIPLLLAEVDVESGGKEEGIENDFAYRNNVHQAATNIRLGFLRKVFSLLFFQLATTVIIGFVFMFNNKIRFYIHNNDWTVSVSFLMSVVILIALHFKRKDTPANLILLAAFTLVQAYTVAVICTYFDKFVVLQALLLTVFVVGGLMAYTFQSKRDFSSLGSGLFVAVCCLIVGGFLRIIFVSTAFDLIISIGGAIVFSLFIIYDTQEIMKRTSPEEYVFATIELYLDIINLFIYILRILEAMNRNYTGHCPTLKFRFGKRYGANTKEIIQDLSDRGILKRHLASQYRVQDPLQPILTNGQLSPISRTHDQLKSNRVDNNNRCRRYILGYTGYIPGMNFRYGTSFQRAADKSVAEFDVRLAAERSRRALEASSRARSRSAPKIPSIRSLDHVKAAIKQYEQRMKYKEHHISAEFPPIAGYTGHIPRLRGTEASLSQRFHTAAKRGLGLLQKERESNKTMEEAQHAVQIALRNSQPRYTTPMR</sequence>
<dbReference type="GO" id="GO:0016020">
    <property type="term" value="C:membrane"/>
    <property type="evidence" value="ECO:0007669"/>
    <property type="project" value="UniProtKB-SubCell"/>
</dbReference>
<dbReference type="InParanoid" id="A0A482XPD5"/>
<keyword evidence="7" id="KW-0206">Cytoskeleton</keyword>
<feature type="transmembrane region" description="Helical" evidence="10">
    <location>
        <begin position="190"/>
        <end position="208"/>
    </location>
</feature>
<keyword evidence="3" id="KW-0963">Cytoplasm</keyword>
<comment type="similarity">
    <text evidence="9">Belongs to the CIMIP2 family.</text>
</comment>
<keyword evidence="6 10" id="KW-0472">Membrane</keyword>
<dbReference type="GO" id="GO:0015630">
    <property type="term" value="C:microtubule cytoskeleton"/>
    <property type="evidence" value="ECO:0007669"/>
    <property type="project" value="UniProtKB-ARBA"/>
</dbReference>
<feature type="transmembrane region" description="Helical" evidence="10">
    <location>
        <begin position="48"/>
        <end position="69"/>
    </location>
</feature>
<dbReference type="Proteomes" id="UP000291343">
    <property type="component" value="Unassembled WGS sequence"/>
</dbReference>
<feature type="transmembrane region" description="Helical" evidence="10">
    <location>
        <begin position="132"/>
        <end position="153"/>
    </location>
</feature>
<evidence type="ECO:0000256" key="1">
    <source>
        <dbReference type="ARBA" id="ARBA00004141"/>
    </source>
</evidence>
<evidence type="ECO:0000256" key="2">
    <source>
        <dbReference type="ARBA" id="ARBA00004430"/>
    </source>
</evidence>
<evidence type="ECO:0000256" key="7">
    <source>
        <dbReference type="ARBA" id="ARBA00023212"/>
    </source>
</evidence>
<comment type="caution">
    <text evidence="12">The sequence shown here is derived from an EMBL/GenBank/DDBJ whole genome shotgun (WGS) entry which is preliminary data.</text>
</comment>
<dbReference type="PANTHER" id="PTHR23291">
    <property type="entry name" value="BAX INHIBITOR-RELATED"/>
    <property type="match status" value="1"/>
</dbReference>
<protein>
    <recommendedName>
        <fullName evidence="11">Ciliary microtubule inner protein 2A-C-like domain-containing protein</fullName>
    </recommendedName>
</protein>
<evidence type="ECO:0000256" key="9">
    <source>
        <dbReference type="ARBA" id="ARBA00035661"/>
    </source>
</evidence>
<keyword evidence="13" id="KW-1185">Reference proteome</keyword>
<feature type="transmembrane region" description="Helical" evidence="10">
    <location>
        <begin position="106"/>
        <end position="126"/>
    </location>
</feature>
<keyword evidence="5 10" id="KW-1133">Transmembrane helix</keyword>
<keyword evidence="4 10" id="KW-0812">Transmembrane</keyword>
<evidence type="ECO:0000256" key="5">
    <source>
        <dbReference type="ARBA" id="ARBA00022989"/>
    </source>
</evidence>
<proteinExistence type="inferred from homology"/>
<evidence type="ECO:0000256" key="3">
    <source>
        <dbReference type="ARBA" id="ARBA00022490"/>
    </source>
</evidence>
<reference evidence="12 13" key="1">
    <citation type="journal article" date="2017" name="Gigascience">
        <title>Genome sequence of the small brown planthopper, Laodelphax striatellus.</title>
        <authorList>
            <person name="Zhu J."/>
            <person name="Jiang F."/>
            <person name="Wang X."/>
            <person name="Yang P."/>
            <person name="Bao Y."/>
            <person name="Zhao W."/>
            <person name="Wang W."/>
            <person name="Lu H."/>
            <person name="Wang Q."/>
            <person name="Cui N."/>
            <person name="Li J."/>
            <person name="Chen X."/>
            <person name="Luo L."/>
            <person name="Yu J."/>
            <person name="Kang L."/>
            <person name="Cui F."/>
        </authorList>
    </citation>
    <scope>NUCLEOTIDE SEQUENCE [LARGE SCALE GENOMIC DNA]</scope>
    <source>
        <strain evidence="12">Lst14</strain>
    </source>
</reference>
<dbReference type="InterPro" id="IPR018902">
    <property type="entry name" value="CMI2A-C-like_dom"/>
</dbReference>
<dbReference type="Pfam" id="PF10629">
    <property type="entry name" value="CMI2B-like"/>
    <property type="match status" value="1"/>
</dbReference>
<dbReference type="OrthoDB" id="7933078at2759"/>
<evidence type="ECO:0000313" key="12">
    <source>
        <dbReference type="EMBL" id="RZF47259.1"/>
    </source>
</evidence>
<name>A0A482XPD5_LAOST</name>
<evidence type="ECO:0000256" key="6">
    <source>
        <dbReference type="ARBA" id="ARBA00023136"/>
    </source>
</evidence>
<dbReference type="GO" id="GO:0005930">
    <property type="term" value="C:axoneme"/>
    <property type="evidence" value="ECO:0007669"/>
    <property type="project" value="UniProtKB-SubCell"/>
</dbReference>
<evidence type="ECO:0000256" key="8">
    <source>
        <dbReference type="ARBA" id="ARBA00023273"/>
    </source>
</evidence>
<evidence type="ECO:0000313" key="13">
    <source>
        <dbReference type="Proteomes" id="UP000291343"/>
    </source>
</evidence>
<dbReference type="CDD" id="cd10429">
    <property type="entry name" value="GAAP_like"/>
    <property type="match status" value="1"/>
</dbReference>
<dbReference type="GO" id="GO:0043066">
    <property type="term" value="P:negative regulation of apoptotic process"/>
    <property type="evidence" value="ECO:0007669"/>
    <property type="project" value="TreeGrafter"/>
</dbReference>
<dbReference type="InterPro" id="IPR006214">
    <property type="entry name" value="Bax_inhibitor_1-related"/>
</dbReference>
<accession>A0A482XPD5</accession>
<keyword evidence="8" id="KW-0966">Cell projection</keyword>
<evidence type="ECO:0000259" key="11">
    <source>
        <dbReference type="Pfam" id="PF10629"/>
    </source>
</evidence>
<evidence type="ECO:0000256" key="4">
    <source>
        <dbReference type="ARBA" id="ARBA00022692"/>
    </source>
</evidence>